<dbReference type="Pfam" id="PF00580">
    <property type="entry name" value="UvrD-helicase"/>
    <property type="match status" value="1"/>
</dbReference>
<dbReference type="EMBL" id="VLXZ01000002">
    <property type="protein sequence ID" value="TSB47649.1"/>
    <property type="molecule type" value="Genomic_DNA"/>
</dbReference>
<keyword evidence="4 5" id="KW-0067">ATP-binding</keyword>
<keyword evidence="8" id="KW-1185">Reference proteome</keyword>
<dbReference type="InterPro" id="IPR027785">
    <property type="entry name" value="UvrD-like_helicase_C"/>
</dbReference>
<feature type="binding site" evidence="5">
    <location>
        <begin position="204"/>
        <end position="211"/>
    </location>
    <ligand>
        <name>ATP</name>
        <dbReference type="ChEBI" id="CHEBI:30616"/>
    </ligand>
</feature>
<comment type="caution">
    <text evidence="7">The sequence shown here is derived from an EMBL/GenBank/DDBJ whole genome shotgun (WGS) entry which is preliminary data.</text>
</comment>
<keyword evidence="2 5" id="KW-0378">Hydrolase</keyword>
<dbReference type="PANTHER" id="PTHR11070">
    <property type="entry name" value="UVRD / RECB / PCRA DNA HELICASE FAMILY MEMBER"/>
    <property type="match status" value="1"/>
</dbReference>
<proteinExistence type="predicted"/>
<dbReference type="GO" id="GO:0005524">
    <property type="term" value="F:ATP binding"/>
    <property type="evidence" value="ECO:0007669"/>
    <property type="project" value="UniProtKB-UniRule"/>
</dbReference>
<keyword evidence="3 5" id="KW-0347">Helicase</keyword>
<dbReference type="Proteomes" id="UP000318521">
    <property type="component" value="Unassembled WGS sequence"/>
</dbReference>
<dbReference type="SUPFAM" id="SSF52540">
    <property type="entry name" value="P-loop containing nucleoside triphosphate hydrolases"/>
    <property type="match status" value="1"/>
</dbReference>
<evidence type="ECO:0000256" key="4">
    <source>
        <dbReference type="ARBA" id="ARBA00022840"/>
    </source>
</evidence>
<reference evidence="7 8" key="1">
    <citation type="submission" date="2019-07" db="EMBL/GenBank/DDBJ databases">
        <authorList>
            <person name="Park Y.J."/>
            <person name="Jeong S.E."/>
            <person name="Jung H.S."/>
        </authorList>
    </citation>
    <scope>NUCLEOTIDE SEQUENCE [LARGE SCALE GENOMIC DNA]</scope>
    <source>
        <strain evidence="8">P16(2019)</strain>
    </source>
</reference>
<dbReference type="OrthoDB" id="9787585at2"/>
<evidence type="ECO:0000313" key="7">
    <source>
        <dbReference type="EMBL" id="TSB47649.1"/>
    </source>
</evidence>
<dbReference type="InterPro" id="IPR000212">
    <property type="entry name" value="DNA_helicase_UvrD/REP"/>
</dbReference>
<keyword evidence="1 5" id="KW-0547">Nucleotide-binding</keyword>
<dbReference type="Gene3D" id="3.40.50.300">
    <property type="entry name" value="P-loop containing nucleotide triphosphate hydrolases"/>
    <property type="match status" value="3"/>
</dbReference>
<organism evidence="7 8">
    <name type="scientific">Alkalicoccobacillus porphyridii</name>
    <dbReference type="NCBI Taxonomy" id="2597270"/>
    <lineage>
        <taxon>Bacteria</taxon>
        <taxon>Bacillati</taxon>
        <taxon>Bacillota</taxon>
        <taxon>Bacilli</taxon>
        <taxon>Bacillales</taxon>
        <taxon>Bacillaceae</taxon>
        <taxon>Alkalicoccobacillus</taxon>
    </lineage>
</organism>
<evidence type="ECO:0000256" key="1">
    <source>
        <dbReference type="ARBA" id="ARBA00022741"/>
    </source>
</evidence>
<dbReference type="InterPro" id="IPR027417">
    <property type="entry name" value="P-loop_NTPase"/>
</dbReference>
<protein>
    <submittedName>
        <fullName evidence="7">AAA family ATPase</fullName>
    </submittedName>
</protein>
<sequence length="687" mass="79308">MTVSSNYNEEKHVLTQKQKHIQSSLKTLEAIPRYHGDDFNEQVLEDSRERQRESLKKAQHEPYFGRLDFQAYEDTEAKPLYIGKTGIYDEDTGDPLILDWRAPASSLFYAFSGSEDDVYYEAPEGIIDGEIELKRNIVIRDRALYRVVDSYKKGEMESSGGDEFLLYKLGEQKDHRLRDIVSTIQGEQNEIIRHPQNKAVIIQGVAGSGKTTVALHRLAYLLYEYRESLKAEHMIIFAPNAMFLDYISQVLPELGVGHIQQTTFTSWVFKQLDLPSLSLKNQANTLKSRFEHPNQSDDQLTSYKGSLEFMMIVEKELTQIEVQTFQTEDFLAWNGAVLSSEAITNWLINDFRTSSVKEKQERLKARMKRWIEIEVNQFYLDKKEQEELRKEAMRRLQRFLSKIKIRTTLQIYQQILKQQNLPPVKNEVEPVDLAPLLHIHQKWVGIKKEEKFDHVVIDEAQDFSPYQLTVLKNQTRGQSFTILGDLSQGIHSVEGIDEWMAFKEVFGPTQTAYFEMNKSYRSTYEIIECANHILKQFPTKSTLAEPVFRSGTPVHIRSVQQMGPEILAWIDAMREQGYQSMAVMGRTTDQCQDLYQFLHHTEPAISFIQAADQTYSGGISILPVYLSKGLEFDAVLLLDVDDESYTQKPEHVKLLYVGVTRALHHLEMLYSGKLTPLLTGYQQGTHT</sequence>
<dbReference type="AlphaFoldDB" id="A0A554A1U6"/>
<gene>
    <name evidence="7" type="ORF">FN960_03765</name>
</gene>
<evidence type="ECO:0000259" key="6">
    <source>
        <dbReference type="PROSITE" id="PS51198"/>
    </source>
</evidence>
<evidence type="ECO:0000256" key="5">
    <source>
        <dbReference type="PROSITE-ProRule" id="PRU00560"/>
    </source>
</evidence>
<feature type="domain" description="UvrD-like helicase ATP-binding" evidence="6">
    <location>
        <begin position="183"/>
        <end position="523"/>
    </location>
</feature>
<dbReference type="GO" id="GO:0003677">
    <property type="term" value="F:DNA binding"/>
    <property type="evidence" value="ECO:0007669"/>
    <property type="project" value="InterPro"/>
</dbReference>
<dbReference type="GO" id="GO:0043138">
    <property type="term" value="F:3'-5' DNA helicase activity"/>
    <property type="evidence" value="ECO:0007669"/>
    <property type="project" value="TreeGrafter"/>
</dbReference>
<evidence type="ECO:0000256" key="3">
    <source>
        <dbReference type="ARBA" id="ARBA00022806"/>
    </source>
</evidence>
<evidence type="ECO:0000313" key="8">
    <source>
        <dbReference type="Proteomes" id="UP000318521"/>
    </source>
</evidence>
<dbReference type="InterPro" id="IPR014016">
    <property type="entry name" value="UvrD-like_ATP-bd"/>
</dbReference>
<name>A0A554A1U6_9BACI</name>
<dbReference type="GO" id="GO:0005829">
    <property type="term" value="C:cytosol"/>
    <property type="evidence" value="ECO:0007669"/>
    <property type="project" value="TreeGrafter"/>
</dbReference>
<dbReference type="PANTHER" id="PTHR11070:SF17">
    <property type="entry name" value="DNA HELICASE IV"/>
    <property type="match status" value="1"/>
</dbReference>
<dbReference type="Pfam" id="PF13538">
    <property type="entry name" value="UvrD_C_2"/>
    <property type="match status" value="1"/>
</dbReference>
<dbReference type="GO" id="GO:0000725">
    <property type="term" value="P:recombinational repair"/>
    <property type="evidence" value="ECO:0007669"/>
    <property type="project" value="TreeGrafter"/>
</dbReference>
<dbReference type="GO" id="GO:0016787">
    <property type="term" value="F:hydrolase activity"/>
    <property type="evidence" value="ECO:0007669"/>
    <property type="project" value="UniProtKB-UniRule"/>
</dbReference>
<accession>A0A554A1U6</accession>
<evidence type="ECO:0000256" key="2">
    <source>
        <dbReference type="ARBA" id="ARBA00022801"/>
    </source>
</evidence>
<dbReference type="PROSITE" id="PS51198">
    <property type="entry name" value="UVRD_HELICASE_ATP_BIND"/>
    <property type="match status" value="1"/>
</dbReference>